<comment type="caution">
    <text evidence="1">The sequence shown here is derived from an EMBL/GenBank/DDBJ whole genome shotgun (WGS) entry which is preliminary data.</text>
</comment>
<reference evidence="1" key="2">
    <citation type="journal article" date="2014" name="ISME J.">
        <title>Microbial stratification in low pH oxic and suboxic macroscopic growths along an acid mine drainage.</title>
        <authorList>
            <person name="Mendez-Garcia C."/>
            <person name="Mesa V."/>
            <person name="Sprenger R.R."/>
            <person name="Richter M."/>
            <person name="Diez M.S."/>
            <person name="Solano J."/>
            <person name="Bargiela R."/>
            <person name="Golyshina O.V."/>
            <person name="Manteca A."/>
            <person name="Ramos J.L."/>
            <person name="Gallego J.R."/>
            <person name="Llorente I."/>
            <person name="Martins Dos Santos V.A."/>
            <person name="Jensen O.N."/>
            <person name="Pelaez A.I."/>
            <person name="Sanchez J."/>
            <person name="Ferrer M."/>
        </authorList>
    </citation>
    <scope>NUCLEOTIDE SEQUENCE</scope>
</reference>
<keyword evidence="1" id="KW-0548">Nucleotidyltransferase</keyword>
<gene>
    <name evidence="1" type="ORF">B2A_15246</name>
</gene>
<dbReference type="SUPFAM" id="SSF56672">
    <property type="entry name" value="DNA/RNA polymerases"/>
    <property type="match status" value="1"/>
</dbReference>
<dbReference type="EMBL" id="AUZZ01011093">
    <property type="protein sequence ID" value="EQD27416.1"/>
    <property type="molecule type" value="Genomic_DNA"/>
</dbReference>
<name>T0XX83_9ZZZZ</name>
<reference evidence="1" key="1">
    <citation type="submission" date="2013-08" db="EMBL/GenBank/DDBJ databases">
        <authorList>
            <person name="Mendez C."/>
            <person name="Richter M."/>
            <person name="Ferrer M."/>
            <person name="Sanchez J."/>
        </authorList>
    </citation>
    <scope>NUCLEOTIDE SEQUENCE</scope>
</reference>
<dbReference type="GO" id="GO:0003964">
    <property type="term" value="F:RNA-directed DNA polymerase activity"/>
    <property type="evidence" value="ECO:0007669"/>
    <property type="project" value="UniProtKB-KW"/>
</dbReference>
<dbReference type="CDD" id="cd01651">
    <property type="entry name" value="RT_G2_intron"/>
    <property type="match status" value="1"/>
</dbReference>
<organism evidence="1">
    <name type="scientific">mine drainage metagenome</name>
    <dbReference type="NCBI Taxonomy" id="410659"/>
    <lineage>
        <taxon>unclassified sequences</taxon>
        <taxon>metagenomes</taxon>
        <taxon>ecological metagenomes</taxon>
    </lineage>
</organism>
<accession>T0XX83</accession>
<dbReference type="PANTHER" id="PTHR34047">
    <property type="entry name" value="NUCLEAR INTRON MATURASE 1, MITOCHONDRIAL-RELATED"/>
    <property type="match status" value="1"/>
</dbReference>
<dbReference type="InterPro" id="IPR051083">
    <property type="entry name" value="GrpII_Intron_Splice-Mob/Def"/>
</dbReference>
<feature type="non-terminal residue" evidence="1">
    <location>
        <position position="197"/>
    </location>
</feature>
<dbReference type="EC" id="2.7.7.49" evidence="1"/>
<dbReference type="InterPro" id="IPR043502">
    <property type="entry name" value="DNA/RNA_pol_sf"/>
</dbReference>
<proteinExistence type="predicted"/>
<dbReference type="PANTHER" id="PTHR34047:SF8">
    <property type="entry name" value="PROTEIN YKFC"/>
    <property type="match status" value="1"/>
</dbReference>
<dbReference type="AlphaFoldDB" id="T0XX83"/>
<evidence type="ECO:0000313" key="1">
    <source>
        <dbReference type="EMBL" id="EQD27416.1"/>
    </source>
</evidence>
<protein>
    <submittedName>
        <fullName evidence="1">RNA-directed DNA polymerase (Reverse transcriptase)</fullName>
        <ecNumber evidence="1">2.7.7.49</ecNumber>
    </submittedName>
</protein>
<keyword evidence="1" id="KW-0808">Transferase</keyword>
<sequence>MNTELIRFTQWVRDQPQKRFTALMGLLAAEEGLAESYHRQPSKKAVGVDGINKADYGRELKANLADLSARLKRMGYRPKPSRQVYIPKSSGHGRRPIGIPCFEDRIVEDRLSRILQAVWEPEFRDCSYAFRPDRNAHQALVRLEHIITEERTQWVYEADLKNFLDASSHYTSRCFQGIEEVRSGRRYLYSQAFCSSP</sequence>
<keyword evidence="1" id="KW-0695">RNA-directed DNA polymerase</keyword>